<dbReference type="EMBL" id="JBHTLS010000006">
    <property type="protein sequence ID" value="MFD1103595.1"/>
    <property type="molecule type" value="Genomic_DNA"/>
</dbReference>
<dbReference type="Proteomes" id="UP001597203">
    <property type="component" value="Unassembled WGS sequence"/>
</dbReference>
<evidence type="ECO:0000313" key="2">
    <source>
        <dbReference type="Proteomes" id="UP001597203"/>
    </source>
</evidence>
<sequence length="255" mass="28189">MTKADEAYIRVAATPSPSPVRFDPAHVERLPEIVRRYFRRAIAPGTALHTSVQLEMTGRFLLGDKEDLQSYRMAARQVLRAPDQFVWLPKLRSGPISIVGSDALVAGEAWTRFWRMGLVPVAQERCSPDLVRSARFRAAIESSLWVPASLLPDSGVKWEQVGADEAQVTFERIDPAIVLRMTLDEEGAVKEVVGQRWSNANPDKVFRLQPFGGTILAVATFDGFTIPTGVAVGNHFGTDDYLAFFQARITGAVYG</sequence>
<accession>A0ABW3NWI7</accession>
<comment type="caution">
    <text evidence="1">The sequence shown here is derived from an EMBL/GenBank/DDBJ whole genome shotgun (WGS) entry which is preliminary data.</text>
</comment>
<dbReference type="RefSeq" id="WP_380908625.1">
    <property type="nucleotide sequence ID" value="NZ_JBHTLS010000006.1"/>
</dbReference>
<keyword evidence="2" id="KW-1185">Reference proteome</keyword>
<organism evidence="1 2">
    <name type="scientific">Sphingobium olei</name>
    <dbReference type="NCBI Taxonomy" id="420955"/>
    <lineage>
        <taxon>Bacteria</taxon>
        <taxon>Pseudomonadati</taxon>
        <taxon>Pseudomonadota</taxon>
        <taxon>Alphaproteobacteria</taxon>
        <taxon>Sphingomonadales</taxon>
        <taxon>Sphingomonadaceae</taxon>
        <taxon>Sphingobium</taxon>
    </lineage>
</organism>
<dbReference type="Pfam" id="PF20181">
    <property type="entry name" value="DUF6544"/>
    <property type="match status" value="1"/>
</dbReference>
<name>A0ABW3NWI7_9SPHN</name>
<gene>
    <name evidence="1" type="ORF">ACFQ24_01510</name>
</gene>
<reference evidence="2" key="1">
    <citation type="journal article" date="2019" name="Int. J. Syst. Evol. Microbiol.">
        <title>The Global Catalogue of Microorganisms (GCM) 10K type strain sequencing project: providing services to taxonomists for standard genome sequencing and annotation.</title>
        <authorList>
            <consortium name="The Broad Institute Genomics Platform"/>
            <consortium name="The Broad Institute Genome Sequencing Center for Infectious Disease"/>
            <person name="Wu L."/>
            <person name="Ma J."/>
        </authorList>
    </citation>
    <scope>NUCLEOTIDE SEQUENCE [LARGE SCALE GENOMIC DNA]</scope>
    <source>
        <strain evidence="2">CCUG 54329</strain>
    </source>
</reference>
<dbReference type="InterPro" id="IPR046674">
    <property type="entry name" value="DUF6544"/>
</dbReference>
<protein>
    <submittedName>
        <fullName evidence="1">DUF6544 family protein</fullName>
    </submittedName>
</protein>
<proteinExistence type="predicted"/>
<evidence type="ECO:0000313" key="1">
    <source>
        <dbReference type="EMBL" id="MFD1103595.1"/>
    </source>
</evidence>